<comment type="subcellular location">
    <subcellularLocation>
        <location evidence="1">Cell membrane</location>
        <topology evidence="1">Multi-pass membrane protein</topology>
    </subcellularLocation>
</comment>
<feature type="transmembrane region" description="Helical" evidence="8">
    <location>
        <begin position="232"/>
        <end position="255"/>
    </location>
</feature>
<feature type="transmembrane region" description="Helical" evidence="8">
    <location>
        <begin position="33"/>
        <end position="51"/>
    </location>
</feature>
<dbReference type="InterPro" id="IPR002549">
    <property type="entry name" value="AI-2E-like"/>
</dbReference>
<feature type="transmembrane region" description="Helical" evidence="8">
    <location>
        <begin position="160"/>
        <end position="182"/>
    </location>
</feature>
<evidence type="ECO:0000256" key="6">
    <source>
        <dbReference type="ARBA" id="ARBA00022989"/>
    </source>
</evidence>
<keyword evidence="3" id="KW-0813">Transport</keyword>
<dbReference type="Pfam" id="PF01594">
    <property type="entry name" value="AI-2E_transport"/>
    <property type="match status" value="1"/>
</dbReference>
<keyword evidence="10" id="KW-1185">Reference proteome</keyword>
<keyword evidence="6 8" id="KW-1133">Transmembrane helix</keyword>
<feature type="transmembrane region" description="Helical" evidence="8">
    <location>
        <begin position="7"/>
        <end position="27"/>
    </location>
</feature>
<dbReference type="Proteomes" id="UP000679008">
    <property type="component" value="Unassembled WGS sequence"/>
</dbReference>
<evidence type="ECO:0000256" key="8">
    <source>
        <dbReference type="SAM" id="Phobius"/>
    </source>
</evidence>
<evidence type="ECO:0000313" key="9">
    <source>
        <dbReference type="EMBL" id="MBQ0908664.1"/>
    </source>
</evidence>
<evidence type="ECO:0000256" key="1">
    <source>
        <dbReference type="ARBA" id="ARBA00004651"/>
    </source>
</evidence>
<feature type="transmembrane region" description="Helical" evidence="8">
    <location>
        <begin position="303"/>
        <end position="330"/>
    </location>
</feature>
<reference evidence="9 10" key="1">
    <citation type="submission" date="2021-04" db="EMBL/GenBank/DDBJ databases">
        <title>Description of novel Flavobacterium sp. F-328.</title>
        <authorList>
            <person name="Saticioglu I.B."/>
        </authorList>
    </citation>
    <scope>NUCLEOTIDE SEQUENCE [LARGE SCALE GENOMIC DNA]</scope>
    <source>
        <strain evidence="9 10">F-328</strain>
    </source>
</reference>
<gene>
    <name evidence="9" type="ORF">KBJ98_08120</name>
</gene>
<dbReference type="RefSeq" id="WP_210789354.1">
    <property type="nucleotide sequence ID" value="NZ_JAGPXB010000006.1"/>
</dbReference>
<evidence type="ECO:0000256" key="7">
    <source>
        <dbReference type="ARBA" id="ARBA00023136"/>
    </source>
</evidence>
<sequence>MSNSMQFPFYAKLTFILLALISLLFLFYIGQGILVPIIMSFLFAILLYPIVQFLKTKLRFPNVLAVMIAVLLFVLFFVGLFVFLSFQISDFTEDFDKIEKNLTIHLANIQDYIRANFNLSSSEQKEYIDTATEDSMEKGKEIIGTTLMSFTDTLLNLTLIPIYTFLILLYRTHFLMFLAKLVSKENHAQLKDILTNIRMAINSYIVGLIIELICVATMTTIGFMLIGVKYAILLGIITGILNLIPYIGILFAGVLSIVASLTGSPDLSVIVGVIVVTVVVQLIDNNILVPMIVSSKVEINAFISIIAIIIGGAIAGVSGMFLALPILAVLKVIFDRIESLEPWGYLMGDHLPKTYTWRNIKLPLFDSEEDAEPKTNVIKTDVPVPVFTETTTITDVNTPKT</sequence>
<comment type="caution">
    <text evidence="9">The sequence shown here is derived from an EMBL/GenBank/DDBJ whole genome shotgun (WGS) entry which is preliminary data.</text>
</comment>
<dbReference type="PANTHER" id="PTHR21716">
    <property type="entry name" value="TRANSMEMBRANE PROTEIN"/>
    <property type="match status" value="1"/>
</dbReference>
<evidence type="ECO:0000256" key="2">
    <source>
        <dbReference type="ARBA" id="ARBA00009773"/>
    </source>
</evidence>
<accession>A0ABS5D3S1</accession>
<proteinExistence type="inferred from homology"/>
<evidence type="ECO:0000256" key="5">
    <source>
        <dbReference type="ARBA" id="ARBA00022692"/>
    </source>
</evidence>
<evidence type="ECO:0000256" key="4">
    <source>
        <dbReference type="ARBA" id="ARBA00022475"/>
    </source>
</evidence>
<protein>
    <submittedName>
        <fullName evidence="9">AI-2E family transporter</fullName>
    </submittedName>
</protein>
<name>A0ABS5D3S1_9FLAO</name>
<keyword evidence="4" id="KW-1003">Cell membrane</keyword>
<comment type="similarity">
    <text evidence="2">Belongs to the autoinducer-2 exporter (AI-2E) (TC 2.A.86) family.</text>
</comment>
<dbReference type="EMBL" id="JAGPXB010000006">
    <property type="protein sequence ID" value="MBQ0908664.1"/>
    <property type="molecule type" value="Genomic_DNA"/>
</dbReference>
<evidence type="ECO:0000313" key="10">
    <source>
        <dbReference type="Proteomes" id="UP000679008"/>
    </source>
</evidence>
<feature type="transmembrane region" description="Helical" evidence="8">
    <location>
        <begin position="203"/>
        <end position="226"/>
    </location>
</feature>
<feature type="transmembrane region" description="Helical" evidence="8">
    <location>
        <begin position="63"/>
        <end position="86"/>
    </location>
</feature>
<keyword evidence="5 8" id="KW-0812">Transmembrane</keyword>
<feature type="transmembrane region" description="Helical" evidence="8">
    <location>
        <begin position="267"/>
        <end position="283"/>
    </location>
</feature>
<organism evidence="9 10">
    <name type="scientific">Flavobacterium erciyesense</name>
    <dbReference type="NCBI Taxonomy" id="2825842"/>
    <lineage>
        <taxon>Bacteria</taxon>
        <taxon>Pseudomonadati</taxon>
        <taxon>Bacteroidota</taxon>
        <taxon>Flavobacteriia</taxon>
        <taxon>Flavobacteriales</taxon>
        <taxon>Flavobacteriaceae</taxon>
        <taxon>Flavobacterium</taxon>
    </lineage>
</organism>
<evidence type="ECO:0000256" key="3">
    <source>
        <dbReference type="ARBA" id="ARBA00022448"/>
    </source>
</evidence>
<dbReference type="PANTHER" id="PTHR21716:SF53">
    <property type="entry name" value="PERMEASE PERM-RELATED"/>
    <property type="match status" value="1"/>
</dbReference>
<keyword evidence="7 8" id="KW-0472">Membrane</keyword>